<gene>
    <name evidence="2" type="ORF">CYNAS_LOCUS288</name>
</gene>
<organism evidence="2 3">
    <name type="scientific">Cylicocyclus nassatus</name>
    <name type="common">Nematode worm</name>
    <dbReference type="NCBI Taxonomy" id="53992"/>
    <lineage>
        <taxon>Eukaryota</taxon>
        <taxon>Metazoa</taxon>
        <taxon>Ecdysozoa</taxon>
        <taxon>Nematoda</taxon>
        <taxon>Chromadorea</taxon>
        <taxon>Rhabditida</taxon>
        <taxon>Rhabditina</taxon>
        <taxon>Rhabditomorpha</taxon>
        <taxon>Strongyloidea</taxon>
        <taxon>Strongylidae</taxon>
        <taxon>Cylicocyclus</taxon>
    </lineage>
</organism>
<keyword evidence="3" id="KW-1185">Reference proteome</keyword>
<evidence type="ECO:0000256" key="1">
    <source>
        <dbReference type="SAM" id="Phobius"/>
    </source>
</evidence>
<evidence type="ECO:0000313" key="3">
    <source>
        <dbReference type="Proteomes" id="UP001176961"/>
    </source>
</evidence>
<keyword evidence="1" id="KW-0472">Membrane</keyword>
<feature type="transmembrane region" description="Helical" evidence="1">
    <location>
        <begin position="46"/>
        <end position="67"/>
    </location>
</feature>
<dbReference type="EMBL" id="CATQJL010000001">
    <property type="protein sequence ID" value="CAJ0588305.1"/>
    <property type="molecule type" value="Genomic_DNA"/>
</dbReference>
<name>A0AA36DJK6_CYLNA</name>
<accession>A0AA36DJK6</accession>
<evidence type="ECO:0000313" key="2">
    <source>
        <dbReference type="EMBL" id="CAJ0588305.1"/>
    </source>
</evidence>
<sequence length="221" mass="24381">MQIGDRASNKSGLCIGRVFHLEGCASHSEVVRLHSSARKITRLLKWMLWNTLCFLLVAALEFCSAFQCYSCNTHKGRECIDQKVTCPGGVTSCSMAVFGSGRQARVRKFCTSPGSTLYQYLLLFPGASFCQNTNVGTTTFRPDWSYDAPPAPPPLVAPSLLCVCTTSLCNEGHYTRVVENTMLNYLPRQLLPPRDDKKVAVNSVQDNPEFDLAKQLADAGF</sequence>
<protein>
    <submittedName>
        <fullName evidence="2">Uncharacterized protein</fullName>
    </submittedName>
</protein>
<comment type="caution">
    <text evidence="2">The sequence shown here is derived from an EMBL/GenBank/DDBJ whole genome shotgun (WGS) entry which is preliminary data.</text>
</comment>
<dbReference type="Proteomes" id="UP001176961">
    <property type="component" value="Unassembled WGS sequence"/>
</dbReference>
<dbReference type="AlphaFoldDB" id="A0AA36DJK6"/>
<keyword evidence="1" id="KW-0812">Transmembrane</keyword>
<reference evidence="2" key="1">
    <citation type="submission" date="2023-07" db="EMBL/GenBank/DDBJ databases">
        <authorList>
            <consortium name="CYATHOMIX"/>
        </authorList>
    </citation>
    <scope>NUCLEOTIDE SEQUENCE</scope>
    <source>
        <strain evidence="2">N/A</strain>
    </source>
</reference>
<proteinExistence type="predicted"/>
<keyword evidence="1" id="KW-1133">Transmembrane helix</keyword>